<reference evidence="3 4" key="1">
    <citation type="submission" date="2018-01" db="EMBL/GenBank/DDBJ databases">
        <title>Genomic Sequence of Chromobacterium MWU13-2610 from wild cranberry bogs within the Cape Cod National Seashore.</title>
        <authorList>
            <person name="O'Hara-Hanley K."/>
            <person name="Soby S."/>
            <person name="Harrison A."/>
        </authorList>
    </citation>
    <scope>NUCLEOTIDE SEQUENCE [LARGE SCALE GENOMIC DNA]</scope>
    <source>
        <strain evidence="3 4">MWU13-2610</strain>
    </source>
</reference>
<name>A0A2K4MJL2_9NEIS</name>
<feature type="signal peptide" evidence="1">
    <location>
        <begin position="1"/>
        <end position="21"/>
    </location>
</feature>
<dbReference type="Proteomes" id="UP000236416">
    <property type="component" value="Unassembled WGS sequence"/>
</dbReference>
<dbReference type="InterPro" id="IPR005079">
    <property type="entry name" value="Peptidase_C45_hydrolase"/>
</dbReference>
<dbReference type="Gene3D" id="3.60.60.10">
    <property type="entry name" value="Penicillin V Acylase, Chain A"/>
    <property type="match status" value="1"/>
</dbReference>
<feature type="domain" description="Peptidase C45 hydrolase" evidence="2">
    <location>
        <begin position="34"/>
        <end position="258"/>
    </location>
</feature>
<evidence type="ECO:0000313" key="3">
    <source>
        <dbReference type="EMBL" id="POA97261.1"/>
    </source>
</evidence>
<gene>
    <name evidence="3" type="ORF">C2134_17940</name>
</gene>
<feature type="chain" id="PRO_5014416452" description="Peptidase C45 hydrolase domain-containing protein" evidence="1">
    <location>
        <begin position="22"/>
        <end position="283"/>
    </location>
</feature>
<dbReference type="InterPro" id="IPR047801">
    <property type="entry name" value="Peptidase_C45"/>
</dbReference>
<accession>A0A2K4MJL2</accession>
<protein>
    <recommendedName>
        <fullName evidence="2">Peptidase C45 hydrolase domain-containing protein</fullName>
    </recommendedName>
</protein>
<dbReference type="EMBL" id="PPTF01000076">
    <property type="protein sequence ID" value="POA97261.1"/>
    <property type="molecule type" value="Genomic_DNA"/>
</dbReference>
<comment type="caution">
    <text evidence="3">The sequence shown here is derived from an EMBL/GenBank/DDBJ whole genome shotgun (WGS) entry which is preliminary data.</text>
</comment>
<evidence type="ECO:0000259" key="2">
    <source>
        <dbReference type="Pfam" id="PF03417"/>
    </source>
</evidence>
<dbReference type="PANTHER" id="PTHR34180">
    <property type="entry name" value="PEPTIDASE C45"/>
    <property type="match status" value="1"/>
</dbReference>
<dbReference type="Pfam" id="PF03417">
    <property type="entry name" value="AAT"/>
    <property type="match status" value="1"/>
</dbReference>
<dbReference type="PANTHER" id="PTHR34180:SF1">
    <property type="entry name" value="BETA-ALANYL-DOPAMINE_CARCININE HYDROLASE"/>
    <property type="match status" value="1"/>
</dbReference>
<evidence type="ECO:0000313" key="4">
    <source>
        <dbReference type="Proteomes" id="UP000236416"/>
    </source>
</evidence>
<sequence length="283" mass="30715">MRKSWLAMAGLLALFHSPVNACTLWGAAGSASVDGTLLAKNRDWKPDHVQSLRLRHPQQGYAYLGLYADNGSAPGIKAGVNEKGLAVVSASASSLPRAVRLADSERHGILAQLLRDYGSLDEVAAAADKVFPQSRPVFLLLADAHGLMQVEIGQQGRYTLIRQQNGTLAHTNHYADTALLDAPQKVGASSRTRLDRVQSLLARQPQHSLAEFEKLSQDRHDGPDNSLWRNGHEYTLAGWQMAFPPAAAPKLHLVLANPGAKPLTRDYTLDAAFWAQPAQTLLP</sequence>
<organism evidence="3 4">
    <name type="scientific">Chromobacterium sinusclupearum</name>
    <dbReference type="NCBI Taxonomy" id="2077146"/>
    <lineage>
        <taxon>Bacteria</taxon>
        <taxon>Pseudomonadati</taxon>
        <taxon>Pseudomonadota</taxon>
        <taxon>Betaproteobacteria</taxon>
        <taxon>Neisseriales</taxon>
        <taxon>Chromobacteriaceae</taxon>
        <taxon>Chromobacterium</taxon>
    </lineage>
</organism>
<evidence type="ECO:0000256" key="1">
    <source>
        <dbReference type="SAM" id="SignalP"/>
    </source>
</evidence>
<proteinExistence type="predicted"/>
<keyword evidence="1" id="KW-0732">Signal</keyword>
<dbReference type="AlphaFoldDB" id="A0A2K4MJL2"/>
<keyword evidence="4" id="KW-1185">Reference proteome</keyword>